<evidence type="ECO:0000313" key="2">
    <source>
        <dbReference type="EMBL" id="KAF9590152.1"/>
    </source>
</evidence>
<sequence length="187" mass="20198">MAFRSGSVVVAHEAVNAIMGPHTIQTETMTVKCLHSENGDRDDLGDLTEKKPSLNSISVSHMCKDCSSQEKACATIVLHPQNEGKQHVELRAAMFNNVAKIHGSIPYLSVVMMKKFEDCGQVLFATKSMEAGTAFLLTKAIAIVGSHSSGTTTLQFSNGLEVMNQPMDDKEDVTEGKPEKDGIETVS</sequence>
<dbReference type="Proteomes" id="UP000631114">
    <property type="component" value="Unassembled WGS sequence"/>
</dbReference>
<keyword evidence="3" id="KW-1185">Reference proteome</keyword>
<dbReference type="OrthoDB" id="1936995at2759"/>
<name>A0A835LF47_9MAGN</name>
<feature type="region of interest" description="Disordered" evidence="1">
    <location>
        <begin position="164"/>
        <end position="187"/>
    </location>
</feature>
<evidence type="ECO:0000256" key="1">
    <source>
        <dbReference type="SAM" id="MobiDB-lite"/>
    </source>
</evidence>
<proteinExistence type="predicted"/>
<dbReference type="AlphaFoldDB" id="A0A835LF47"/>
<comment type="caution">
    <text evidence="2">The sequence shown here is derived from an EMBL/GenBank/DDBJ whole genome shotgun (WGS) entry which is preliminary data.</text>
</comment>
<protein>
    <submittedName>
        <fullName evidence="2">Uncharacterized protein</fullName>
    </submittedName>
</protein>
<dbReference type="EMBL" id="JADFTS010000009">
    <property type="protein sequence ID" value="KAF9590152.1"/>
    <property type="molecule type" value="Genomic_DNA"/>
</dbReference>
<reference evidence="2 3" key="1">
    <citation type="submission" date="2020-10" db="EMBL/GenBank/DDBJ databases">
        <title>The Coptis chinensis genome and diversification of protoberbering-type alkaloids.</title>
        <authorList>
            <person name="Wang B."/>
            <person name="Shu S."/>
            <person name="Song C."/>
            <person name="Liu Y."/>
        </authorList>
    </citation>
    <scope>NUCLEOTIDE SEQUENCE [LARGE SCALE GENOMIC DNA]</scope>
    <source>
        <strain evidence="2">HL-2020</strain>
        <tissue evidence="2">Leaf</tissue>
    </source>
</reference>
<evidence type="ECO:0000313" key="3">
    <source>
        <dbReference type="Proteomes" id="UP000631114"/>
    </source>
</evidence>
<organism evidence="2 3">
    <name type="scientific">Coptis chinensis</name>
    <dbReference type="NCBI Taxonomy" id="261450"/>
    <lineage>
        <taxon>Eukaryota</taxon>
        <taxon>Viridiplantae</taxon>
        <taxon>Streptophyta</taxon>
        <taxon>Embryophyta</taxon>
        <taxon>Tracheophyta</taxon>
        <taxon>Spermatophyta</taxon>
        <taxon>Magnoliopsida</taxon>
        <taxon>Ranunculales</taxon>
        <taxon>Ranunculaceae</taxon>
        <taxon>Coptidoideae</taxon>
        <taxon>Coptis</taxon>
    </lineage>
</organism>
<accession>A0A835LF47</accession>
<gene>
    <name evidence="2" type="ORF">IFM89_031756</name>
</gene>
<feature type="compositionally biased region" description="Basic and acidic residues" evidence="1">
    <location>
        <begin position="173"/>
        <end position="187"/>
    </location>
</feature>